<dbReference type="Proteomes" id="UP000297527">
    <property type="component" value="Unassembled WGS sequence"/>
</dbReference>
<feature type="coiled-coil region" evidence="1">
    <location>
        <begin position="397"/>
        <end position="436"/>
    </location>
</feature>
<comment type="caution">
    <text evidence="3">The sequence shown here is derived from an EMBL/GenBank/DDBJ whole genome shotgun (WGS) entry which is preliminary data.</text>
</comment>
<sequence>MDFLEAEEMMDGMGGNDESYFPSVEWPSQQSTWLSHSKPLVHRPAVSGVPDAEEMVDCVDGNNEPVTSTGNVFQLPAWFTHPKQLVYRPAVSGVPAVEEASSRFVRDDYTSPLVLRPAIPGSPDAEEASPQAVLENRSKPLVLRPAVPGVPATKETSLQVVRENRTKPLVLRPAIPGNDTWHDLAEEARIRQLQFTLPHRPRVTDKSRDSRRRYKESLRKWVERKREREEIERWKQSESRESDRFGNSHHEIDPAIIKQEIQDIHAGFHRAVGNDKYETVQACSPPSNQCHRLMPISETKILTDTLISALVSEMMKERQHVDEVKKFVNKEHTLEEWQNWGKILAERMDKEKNNWEVYREMRKKEEPRDHGGQKFDTSTRREWPWEPLSIQSVYYWLDKLDRALEEAENGLPKAHCESKEVENESAEQRAAKREKAQFVKRHVRAYVDSDSDDPSAMGPAKRKQLPLRQKKYRTVTRADSGDGDTLVGPVMRILRVLMKSASTVYGCGEYQGLETKISRSAGRHEVM</sequence>
<protein>
    <submittedName>
        <fullName evidence="3">Uncharacterized protein</fullName>
    </submittedName>
</protein>
<accession>A0A4Z1HLE6</accession>
<organism evidence="3 4">
    <name type="scientific">Botryotinia convoluta</name>
    <dbReference type="NCBI Taxonomy" id="54673"/>
    <lineage>
        <taxon>Eukaryota</taxon>
        <taxon>Fungi</taxon>
        <taxon>Dikarya</taxon>
        <taxon>Ascomycota</taxon>
        <taxon>Pezizomycotina</taxon>
        <taxon>Leotiomycetes</taxon>
        <taxon>Helotiales</taxon>
        <taxon>Sclerotiniaceae</taxon>
        <taxon>Botryotinia</taxon>
    </lineage>
</organism>
<evidence type="ECO:0000313" key="3">
    <source>
        <dbReference type="EMBL" id="TGO49909.1"/>
    </source>
</evidence>
<proteinExistence type="predicted"/>
<reference evidence="3 4" key="1">
    <citation type="submission" date="2017-12" db="EMBL/GenBank/DDBJ databases">
        <title>Comparative genomics of Botrytis spp.</title>
        <authorList>
            <person name="Valero-Jimenez C.A."/>
            <person name="Tapia P."/>
            <person name="Veloso J."/>
            <person name="Silva-Moreno E."/>
            <person name="Staats M."/>
            <person name="Valdes J.H."/>
            <person name="Van Kan J.A.L."/>
        </authorList>
    </citation>
    <scope>NUCLEOTIDE SEQUENCE [LARGE SCALE GENOMIC DNA]</scope>
    <source>
        <strain evidence="3 4">MUCL11595</strain>
    </source>
</reference>
<name>A0A4Z1HLE6_9HELO</name>
<evidence type="ECO:0000313" key="4">
    <source>
        <dbReference type="Proteomes" id="UP000297527"/>
    </source>
</evidence>
<evidence type="ECO:0000256" key="2">
    <source>
        <dbReference type="SAM" id="MobiDB-lite"/>
    </source>
</evidence>
<feature type="region of interest" description="Disordered" evidence="2">
    <location>
        <begin position="230"/>
        <end position="249"/>
    </location>
</feature>
<gene>
    <name evidence="3" type="ORF">BCON_0196g00050</name>
</gene>
<dbReference type="OrthoDB" id="3544769at2759"/>
<keyword evidence="4" id="KW-1185">Reference proteome</keyword>
<dbReference type="AlphaFoldDB" id="A0A4Z1HLE6"/>
<keyword evidence="1" id="KW-0175">Coiled coil</keyword>
<evidence type="ECO:0000256" key="1">
    <source>
        <dbReference type="SAM" id="Coils"/>
    </source>
</evidence>
<dbReference type="EMBL" id="PQXN01000196">
    <property type="protein sequence ID" value="TGO49909.1"/>
    <property type="molecule type" value="Genomic_DNA"/>
</dbReference>